<dbReference type="Proteomes" id="UP001552299">
    <property type="component" value="Unassembled WGS sequence"/>
</dbReference>
<dbReference type="EMBL" id="JANQDX010000004">
    <property type="protein sequence ID" value="KAL0925294.1"/>
    <property type="molecule type" value="Genomic_DNA"/>
</dbReference>
<accession>A0ABD0VJQ3</accession>
<sequence>MASSSKRSRGPSSRSENFLSKESENVYDRYKVCKITPSRILIQVDLNFNVMPLFSTTQLQFILTLTYAYHRETFLQFLSNLRVTPDSSRMSSFTLQQRVQITKEDLGTYLHLRTKGVSAHNMAIESEYNWTSVNRFLRGIDQVCHLPHVYTLFQNARIIHHILRSSIILKAGDRINMTPLLSSVTYLIMKNTPFDEAQLIVDYIQNLTDIRNLSTKRKKNIALGHLVCYILEKKYNIFHPDSPTEEPIFFKNASFRALFNQGHGSEGENSGGEGGPVEEAAPAPTQEQNAYQLLIQHFDHLETHFDQHFDQLENILNTQNDQHNTNMAWIRGQTDYINTNLATINSYFIAFNPQPPPDQDPGF</sequence>
<name>A0ABD0VJQ3_DENTH</name>
<reference evidence="2 3" key="1">
    <citation type="journal article" date="2024" name="Plant Biotechnol. J.">
        <title>Dendrobium thyrsiflorum genome and its molecular insights into genes involved in important horticultural traits.</title>
        <authorList>
            <person name="Chen B."/>
            <person name="Wang J.Y."/>
            <person name="Zheng P.J."/>
            <person name="Li K.L."/>
            <person name="Liang Y.M."/>
            <person name="Chen X.F."/>
            <person name="Zhang C."/>
            <person name="Zhao X."/>
            <person name="He X."/>
            <person name="Zhang G.Q."/>
            <person name="Liu Z.J."/>
            <person name="Xu Q."/>
        </authorList>
    </citation>
    <scope>NUCLEOTIDE SEQUENCE [LARGE SCALE GENOMIC DNA]</scope>
    <source>
        <strain evidence="2">GZMU011</strain>
    </source>
</reference>
<organism evidence="2 3">
    <name type="scientific">Dendrobium thyrsiflorum</name>
    <name type="common">Pinecone-like raceme dendrobium</name>
    <name type="synonym">Orchid</name>
    <dbReference type="NCBI Taxonomy" id="117978"/>
    <lineage>
        <taxon>Eukaryota</taxon>
        <taxon>Viridiplantae</taxon>
        <taxon>Streptophyta</taxon>
        <taxon>Embryophyta</taxon>
        <taxon>Tracheophyta</taxon>
        <taxon>Spermatophyta</taxon>
        <taxon>Magnoliopsida</taxon>
        <taxon>Liliopsida</taxon>
        <taxon>Asparagales</taxon>
        <taxon>Orchidaceae</taxon>
        <taxon>Epidendroideae</taxon>
        <taxon>Malaxideae</taxon>
        <taxon>Dendrobiinae</taxon>
        <taxon>Dendrobium</taxon>
    </lineage>
</organism>
<proteinExistence type="predicted"/>
<comment type="caution">
    <text evidence="2">The sequence shown here is derived from an EMBL/GenBank/DDBJ whole genome shotgun (WGS) entry which is preliminary data.</text>
</comment>
<feature type="region of interest" description="Disordered" evidence="1">
    <location>
        <begin position="261"/>
        <end position="284"/>
    </location>
</feature>
<evidence type="ECO:0000313" key="3">
    <source>
        <dbReference type="Proteomes" id="UP001552299"/>
    </source>
</evidence>
<protein>
    <submittedName>
        <fullName evidence="2">Uncharacterized protein</fullName>
    </submittedName>
</protein>
<gene>
    <name evidence="2" type="ORF">M5K25_003615</name>
</gene>
<evidence type="ECO:0000256" key="1">
    <source>
        <dbReference type="SAM" id="MobiDB-lite"/>
    </source>
</evidence>
<dbReference type="AlphaFoldDB" id="A0ABD0VJQ3"/>
<evidence type="ECO:0000313" key="2">
    <source>
        <dbReference type="EMBL" id="KAL0925294.1"/>
    </source>
</evidence>
<keyword evidence="3" id="KW-1185">Reference proteome</keyword>